<reference evidence="2" key="1">
    <citation type="submission" date="2019-02" db="EMBL/GenBank/DDBJ databases">
        <title>Draft genome sequence of Dolichospermum planctonicum NIES-80.</title>
        <authorList>
            <person name="Yamaguchi H."/>
            <person name="Suzuki S."/>
            <person name="Kawachi M."/>
        </authorList>
    </citation>
    <scope>NUCLEOTIDE SEQUENCE [LARGE SCALE GENOMIC DNA]</scope>
    <source>
        <strain evidence="2">NIES-80</strain>
    </source>
</reference>
<evidence type="ECO:0000313" key="2">
    <source>
        <dbReference type="Proteomes" id="UP000299367"/>
    </source>
</evidence>
<accession>A0A480AHB5</accession>
<proteinExistence type="predicted"/>
<dbReference type="AlphaFoldDB" id="A0A480AHB5"/>
<name>A0A480AHB5_9CYAN</name>
<comment type="caution">
    <text evidence="1">The sequence shown here is derived from an EMBL/GenBank/DDBJ whole genome shotgun (WGS) entry which is preliminary data.</text>
</comment>
<evidence type="ECO:0000313" key="1">
    <source>
        <dbReference type="EMBL" id="GCL43742.1"/>
    </source>
</evidence>
<organism evidence="1 2">
    <name type="scientific">Dolichospermum planctonicum</name>
    <dbReference type="NCBI Taxonomy" id="136072"/>
    <lineage>
        <taxon>Bacteria</taxon>
        <taxon>Bacillati</taxon>
        <taxon>Cyanobacteriota</taxon>
        <taxon>Cyanophyceae</taxon>
        <taxon>Nostocales</taxon>
        <taxon>Aphanizomenonaceae</taxon>
        <taxon>Dolichospermum</taxon>
    </lineage>
</organism>
<dbReference type="EMBL" id="BJCF01000050">
    <property type="protein sequence ID" value="GCL43742.1"/>
    <property type="molecule type" value="Genomic_DNA"/>
</dbReference>
<sequence>MTKGVKLVFPFFTVVLLCYFWNELYQRPLPSLAKDWMPKPIEEPEVGFFKHIKVLGSGDSYYLLNLNTDRGLVQNVRTYLEPGSYWKNVTISSEGKIINKELTKSRGTGCIESAVIMRRSGIVRVAGIQADDVYGNFHGRIDLVNCKPNK</sequence>
<dbReference type="Proteomes" id="UP000299367">
    <property type="component" value="Unassembled WGS sequence"/>
</dbReference>
<gene>
    <name evidence="1" type="ORF">NIES80_34610</name>
</gene>
<protein>
    <submittedName>
        <fullName evidence="1">Uncharacterized protein</fullName>
    </submittedName>
</protein>